<sequence>TTTYEELERVAVLHGVPPPEKGDREVPRGRWSYNPEGYFVRYFPRGYTRTQIQVYVPEVFQIKRDKKGRIILITDHYGNRIETDYDNSIESLAISGESSLKGYAFRLIRFERNDPDNPGKKLRIEWKNSGWTFCGVPTGKGKIGAYSSHFYGLKERYAWAKAHKKQLDRLDKQFTPKGSIGDVIDLGHYTSGLKKVISGDHPEASKWVSHINLVQKAWQYEVSKREGGYKWGCAFPQGELYS</sequence>
<organism evidence="1">
    <name type="scientific">marine sediment metagenome</name>
    <dbReference type="NCBI Taxonomy" id="412755"/>
    <lineage>
        <taxon>unclassified sequences</taxon>
        <taxon>metagenomes</taxon>
        <taxon>ecological metagenomes</taxon>
    </lineage>
</organism>
<protein>
    <submittedName>
        <fullName evidence="1">Uncharacterized protein</fullName>
    </submittedName>
</protein>
<comment type="caution">
    <text evidence="1">The sequence shown here is derived from an EMBL/GenBank/DDBJ whole genome shotgun (WGS) entry which is preliminary data.</text>
</comment>
<dbReference type="EMBL" id="BARW01001765">
    <property type="protein sequence ID" value="GAI63587.1"/>
    <property type="molecule type" value="Genomic_DNA"/>
</dbReference>
<reference evidence="1" key="1">
    <citation type="journal article" date="2014" name="Front. Microbiol.">
        <title>High frequency of phylogenetically diverse reductive dehalogenase-homologous genes in deep subseafloor sedimentary metagenomes.</title>
        <authorList>
            <person name="Kawai M."/>
            <person name="Futagami T."/>
            <person name="Toyoda A."/>
            <person name="Takaki Y."/>
            <person name="Nishi S."/>
            <person name="Hori S."/>
            <person name="Arai W."/>
            <person name="Tsubouchi T."/>
            <person name="Morono Y."/>
            <person name="Uchiyama I."/>
            <person name="Ito T."/>
            <person name="Fujiyama A."/>
            <person name="Inagaki F."/>
            <person name="Takami H."/>
        </authorList>
    </citation>
    <scope>NUCLEOTIDE SEQUENCE</scope>
    <source>
        <strain evidence="1">Expedition CK06-06</strain>
    </source>
</reference>
<name>X1Q514_9ZZZZ</name>
<feature type="non-terminal residue" evidence="1">
    <location>
        <position position="1"/>
    </location>
</feature>
<proteinExistence type="predicted"/>
<evidence type="ECO:0000313" key="1">
    <source>
        <dbReference type="EMBL" id="GAI63587.1"/>
    </source>
</evidence>
<accession>X1Q514</accession>
<dbReference type="AlphaFoldDB" id="X1Q514"/>
<gene>
    <name evidence="1" type="ORF">S12H4_05370</name>
</gene>